<keyword evidence="3" id="KW-1185">Reference proteome</keyword>
<comment type="similarity">
    <text evidence="1">Belongs to the NDRG family.</text>
</comment>
<dbReference type="EMBL" id="JAHRIO010080495">
    <property type="protein sequence ID" value="MEQ2184582.1"/>
    <property type="molecule type" value="Genomic_DNA"/>
</dbReference>
<reference evidence="2 3" key="1">
    <citation type="submission" date="2021-06" db="EMBL/GenBank/DDBJ databases">
        <authorList>
            <person name="Palmer J.M."/>
        </authorList>
    </citation>
    <scope>NUCLEOTIDE SEQUENCE [LARGE SCALE GENOMIC DNA]</scope>
    <source>
        <strain evidence="2 3">GA_2019</strain>
        <tissue evidence="2">Muscle</tissue>
    </source>
</reference>
<evidence type="ECO:0008006" key="4">
    <source>
        <dbReference type="Google" id="ProtNLM"/>
    </source>
</evidence>
<gene>
    <name evidence="2" type="ORF">GOODEAATRI_009482</name>
</gene>
<dbReference type="PANTHER" id="PTHR11034">
    <property type="entry name" value="N-MYC DOWNSTREAM REGULATED"/>
    <property type="match status" value="1"/>
</dbReference>
<feature type="non-terminal residue" evidence="2">
    <location>
        <position position="1"/>
    </location>
</feature>
<comment type="caution">
    <text evidence="2">The sequence shown here is derived from an EMBL/GenBank/DDBJ whole genome shotgun (WGS) entry which is preliminary data.</text>
</comment>
<proteinExistence type="inferred from homology"/>
<sequence length="107" mass="11538">VIHIPPSSDCGTLVMSGHFTDAANNAGQAVKVSHLPASPLHRKHDVSSLSIFLDCFCIPCTPSPLFHSEHDVETPHGVLHVTMRGVPKGNRPVILTYHDIGLNRESA</sequence>
<dbReference type="Proteomes" id="UP001476798">
    <property type="component" value="Unassembled WGS sequence"/>
</dbReference>
<evidence type="ECO:0000256" key="1">
    <source>
        <dbReference type="ARBA" id="ARBA00005598"/>
    </source>
</evidence>
<dbReference type="Pfam" id="PF03096">
    <property type="entry name" value="Ndr"/>
    <property type="match status" value="1"/>
</dbReference>
<name>A0ABV0PMQ8_9TELE</name>
<organism evidence="2 3">
    <name type="scientific">Goodea atripinnis</name>
    <dbReference type="NCBI Taxonomy" id="208336"/>
    <lineage>
        <taxon>Eukaryota</taxon>
        <taxon>Metazoa</taxon>
        <taxon>Chordata</taxon>
        <taxon>Craniata</taxon>
        <taxon>Vertebrata</taxon>
        <taxon>Euteleostomi</taxon>
        <taxon>Actinopterygii</taxon>
        <taxon>Neopterygii</taxon>
        <taxon>Teleostei</taxon>
        <taxon>Neoteleostei</taxon>
        <taxon>Acanthomorphata</taxon>
        <taxon>Ovalentaria</taxon>
        <taxon>Atherinomorphae</taxon>
        <taxon>Cyprinodontiformes</taxon>
        <taxon>Goodeidae</taxon>
        <taxon>Goodea</taxon>
    </lineage>
</organism>
<dbReference type="InterPro" id="IPR004142">
    <property type="entry name" value="NDRG"/>
</dbReference>
<dbReference type="InterPro" id="IPR029058">
    <property type="entry name" value="AB_hydrolase_fold"/>
</dbReference>
<protein>
    <recommendedName>
        <fullName evidence="4">Protein NDRG1</fullName>
    </recommendedName>
</protein>
<accession>A0ABV0PMQ8</accession>
<evidence type="ECO:0000313" key="2">
    <source>
        <dbReference type="EMBL" id="MEQ2184582.1"/>
    </source>
</evidence>
<dbReference type="Gene3D" id="3.40.50.1820">
    <property type="entry name" value="alpha/beta hydrolase"/>
    <property type="match status" value="1"/>
</dbReference>
<evidence type="ECO:0000313" key="3">
    <source>
        <dbReference type="Proteomes" id="UP001476798"/>
    </source>
</evidence>